<dbReference type="PANTHER" id="PTHR43948">
    <property type="entry name" value="DNAJ HOMOLOG SUBFAMILY B"/>
    <property type="match status" value="1"/>
</dbReference>
<dbReference type="Proteomes" id="UP000663840">
    <property type="component" value="Unassembled WGS sequence"/>
</dbReference>
<dbReference type="PRINTS" id="PR00625">
    <property type="entry name" value="JDOMAIN"/>
</dbReference>
<feature type="domain" description="J" evidence="2">
    <location>
        <begin position="4"/>
        <end position="71"/>
    </location>
</feature>
<evidence type="ECO:0000256" key="1">
    <source>
        <dbReference type="SAM" id="MobiDB-lite"/>
    </source>
</evidence>
<comment type="caution">
    <text evidence="3">The sequence shown here is derived from an EMBL/GenBank/DDBJ whole genome shotgun (WGS) entry which is preliminary data.</text>
</comment>
<feature type="region of interest" description="Disordered" evidence="1">
    <location>
        <begin position="66"/>
        <end position="138"/>
    </location>
</feature>
<evidence type="ECO:0000259" key="2">
    <source>
        <dbReference type="PROSITE" id="PS50076"/>
    </source>
</evidence>
<reference evidence="3" key="1">
    <citation type="submission" date="2021-01" db="EMBL/GenBank/DDBJ databases">
        <authorList>
            <person name="Kaushik A."/>
        </authorList>
    </citation>
    <scope>NUCLEOTIDE SEQUENCE</scope>
    <source>
        <strain evidence="3">AG1-1A</strain>
    </source>
</reference>
<dbReference type="SMART" id="SM00271">
    <property type="entry name" value="DnaJ"/>
    <property type="match status" value="1"/>
</dbReference>
<dbReference type="SUPFAM" id="SSF46565">
    <property type="entry name" value="Chaperone J-domain"/>
    <property type="match status" value="1"/>
</dbReference>
<dbReference type="PROSITE" id="PS50076">
    <property type="entry name" value="DNAJ_2"/>
    <property type="match status" value="1"/>
</dbReference>
<dbReference type="PROSITE" id="PS00636">
    <property type="entry name" value="DNAJ_1"/>
    <property type="match status" value="1"/>
</dbReference>
<dbReference type="GO" id="GO:0051087">
    <property type="term" value="F:protein-folding chaperone binding"/>
    <property type="evidence" value="ECO:0007669"/>
    <property type="project" value="TreeGrafter"/>
</dbReference>
<feature type="region of interest" description="Disordered" evidence="1">
    <location>
        <begin position="265"/>
        <end position="328"/>
    </location>
</feature>
<accession>A0A8H3BMX6</accession>
<organism evidence="3 4">
    <name type="scientific">Rhizoctonia solani</name>
    <dbReference type="NCBI Taxonomy" id="456999"/>
    <lineage>
        <taxon>Eukaryota</taxon>
        <taxon>Fungi</taxon>
        <taxon>Dikarya</taxon>
        <taxon>Basidiomycota</taxon>
        <taxon>Agaricomycotina</taxon>
        <taxon>Agaricomycetes</taxon>
        <taxon>Cantharellales</taxon>
        <taxon>Ceratobasidiaceae</taxon>
        <taxon>Rhizoctonia</taxon>
    </lineage>
</organism>
<feature type="compositionally biased region" description="Pro residues" evidence="1">
    <location>
        <begin position="88"/>
        <end position="101"/>
    </location>
</feature>
<sequence length="444" mass="51482">MASHLYETLNLGMNATPDEIRKAYKKLALKTHPDRAPPERKLEAEEEFRKVNAAYEVLIDEEKRRIYDRNGVYPPPEPATENAYSNPYSPPPTRSQPPPTFSRPSFERHSRRHAPRPDPFAQMFNEPPFPTTAPPGSGPFGMQPMFHFTDPFKMFHDVFASAMPPLHMHPNMRYQPMYPIVGGPDLFLDSDRIQPFRSTDPNIIWTEETRTTKIVNGHHQTIHTLVDKDGNVRRSYDVDGKHWETFNDQIIQPYEALYDTHHERIDFAPHPHPNSHPPSSSHGRSRKPSTGRKSRHGSPGYPYVSATPQPIPVPPTHHVRTKSQHIPTRHSYRRMYSYSEEDLGSPVSDTENIRPYSYEFAPTGAPRQEEHHYPAAASEYRSKRHYEQAVPPTPPRDLDPAHRRAMRPDGVYKTGYPDREPPAYMSPNPEHEVKEKRWWHRFRS</sequence>
<proteinExistence type="predicted"/>
<dbReference type="CDD" id="cd06257">
    <property type="entry name" value="DnaJ"/>
    <property type="match status" value="1"/>
</dbReference>
<dbReference type="GO" id="GO:0044183">
    <property type="term" value="F:protein folding chaperone"/>
    <property type="evidence" value="ECO:0007669"/>
    <property type="project" value="TreeGrafter"/>
</dbReference>
<dbReference type="GO" id="GO:0005737">
    <property type="term" value="C:cytoplasm"/>
    <property type="evidence" value="ECO:0007669"/>
    <property type="project" value="TreeGrafter"/>
</dbReference>
<name>A0A8H3BMX6_9AGAM</name>
<dbReference type="PANTHER" id="PTHR43948:SF10">
    <property type="entry name" value="MRJ, ISOFORM E"/>
    <property type="match status" value="1"/>
</dbReference>
<evidence type="ECO:0000313" key="4">
    <source>
        <dbReference type="Proteomes" id="UP000663840"/>
    </source>
</evidence>
<dbReference type="InterPro" id="IPR036869">
    <property type="entry name" value="J_dom_sf"/>
</dbReference>
<evidence type="ECO:0000313" key="3">
    <source>
        <dbReference type="EMBL" id="CAE6460813.1"/>
    </source>
</evidence>
<protein>
    <recommendedName>
        <fullName evidence="2">J domain-containing protein</fullName>
    </recommendedName>
</protein>
<dbReference type="GO" id="GO:0005634">
    <property type="term" value="C:nucleus"/>
    <property type="evidence" value="ECO:0007669"/>
    <property type="project" value="TreeGrafter"/>
</dbReference>
<dbReference type="InterPro" id="IPR018253">
    <property type="entry name" value="DnaJ_domain_CS"/>
</dbReference>
<dbReference type="Pfam" id="PF00226">
    <property type="entry name" value="DnaJ"/>
    <property type="match status" value="1"/>
</dbReference>
<dbReference type="Gene3D" id="1.10.287.110">
    <property type="entry name" value="DnaJ domain"/>
    <property type="match status" value="1"/>
</dbReference>
<dbReference type="EMBL" id="CAJMWR010003517">
    <property type="protein sequence ID" value="CAE6460813.1"/>
    <property type="molecule type" value="Genomic_DNA"/>
</dbReference>
<dbReference type="GO" id="GO:0051082">
    <property type="term" value="F:unfolded protein binding"/>
    <property type="evidence" value="ECO:0007669"/>
    <property type="project" value="TreeGrafter"/>
</dbReference>
<feature type="compositionally biased region" description="Basic residues" evidence="1">
    <location>
        <begin position="283"/>
        <end position="296"/>
    </location>
</feature>
<feature type="compositionally biased region" description="Basic residues" evidence="1">
    <location>
        <begin position="317"/>
        <end position="328"/>
    </location>
</feature>
<dbReference type="AlphaFoldDB" id="A0A8H3BMX6"/>
<gene>
    <name evidence="3" type="ORF">RDB_LOCUS102795</name>
</gene>
<dbReference type="InterPro" id="IPR001623">
    <property type="entry name" value="DnaJ_domain"/>
</dbReference>
<feature type="region of interest" description="Disordered" evidence="1">
    <location>
        <begin position="380"/>
        <end position="430"/>
    </location>
</feature>
<feature type="compositionally biased region" description="Pro residues" evidence="1">
    <location>
        <begin position="127"/>
        <end position="137"/>
    </location>
</feature>